<evidence type="ECO:0008006" key="9">
    <source>
        <dbReference type="Google" id="ProtNLM"/>
    </source>
</evidence>
<feature type="domain" description="SD-repeat containing protein B" evidence="5">
    <location>
        <begin position="495"/>
        <end position="611"/>
    </location>
</feature>
<sequence>MQLGFISGFAQSSTNFCFVSPDATKSGIVFANSTVTYNADKTVTIRTTLAKTFVDNSYGTGVVGWPGDNHKFNHLVTSDMLQLALLSRSGAKVLEFKIDYFSLNSNNPLYPNHYGTTGVTSNDGEMLAGNAGEILKVKTSISENFKNYWHSNDDNILTVNSPNANGSYAITNSKYAGWDFDVWYEVTVANLSSFEGSVIPVISGLHASPSKTGKDSEPLVSCVSPNKGIIGDFVWNDINQDGIQDANESGLANVIVAIAGANGFSTTTTTNASGKYQFTGLAAGTYTISFSTPAGFSPSPANQGKNEEKDSDPINGSVSVTLTSAQTNNSIDAGFCKKRVATNLTLGNQVWNDFDGDGHRDANEPGIPGATISLYPDNNGDNKPDGAAIKTTTSDANGRYFFTNLTEGRYIASMPVLLGFSQSPNTSTQATSSDPDNNIDEDNNLVNLIGDNEAGKGVLYTNAITLTSGQEPSTDGDDANGNLTFDLAQCGNYFIGDYVWNDKNGNGIQEDGERGINDAIVTITFQDGRTATTKTLNYNPSHNADVAKYDGYYDFKNLGPGTYTITFTTPVDYTSSPANAGTNDEKDSDPVNGSVKVTLVSASNFTIDAGFKPKTTTTTPPGSCPGAMTFEGFENVSGKNSDLYEGLPRNGSYQIVQNVGQLGGGGYLNIQPRSGNSFLAAHTSNTETDRVYFTTIDVKPGATYNFCANVTLLKNLGDGANYILGVYANGVQIGEGRVTFDWTQICGSYIVPSNTKSVTFSIQDPQKGLFFVALDGICITKADNLSIGNYVWNDWNGNGVKDKKEYGIPGIDVKLYRVKDGVAVDSDINTNPTFGLQVATTKTDNKGFYEFSNLPEGQYYTSITILTGYSRSPNLSNGLFRASTLDPDNNVDNDNNAVRPVTAEMGEEIYSNVITLKAGTEPTYDGDGADNNLTLDLALCGNLWIGNFVWKDDNGNGIQDAGEKGINGASVTLELPDGSKIETQTAPYDDLKHPSVDTNGYYDFQRLGPGKYKLTFKLPATEEYVQYWSPTTIHAGPNNIDSDIDAKGYVEVVLSGNVSNLNIDAGFMLTAASRNTNTTGEQSTSTSAQPGCNLKIALEPKNPGCFNNRTGSILATVTGNTSKLSYTWSNGSTGANLMNVGEGKYTLTVKDKETGCEVTSGEVTLAYPAKLEASVRSAETNGYNILCKDSKTGLIDLEVTGGKGIYTYLWSNGATTQDLGDVTAGRYTVTIKDAAGCAVKTEISLKEPETKLEVTSNVTQPGCDIKIGSINLTVAGGVAPYTYNWSNGSTGSNLKKAAPGLYTTIVKDAVGCEVSTQFEIKEYNLSVTAEASNETLNRSNGEEATTLRAVATGGSGDVTYTWKGTESVSENDRANAIVSPKNSTEYVVTVKDAAGCTASAKVSVKVVNEAAKPSVSVELPSERVRVTPNPSNGNFNVILNGFTGKVDIRILDASGKNVASKPVLVDAKQMVIPFNLTKSPIGFYIVNVVAAEGSFKEKMIIRHN</sequence>
<dbReference type="SUPFAM" id="SSF49785">
    <property type="entry name" value="Galactose-binding domain-like"/>
    <property type="match status" value="1"/>
</dbReference>
<name>A0A512B9I9_9BACT</name>
<evidence type="ECO:0000259" key="5">
    <source>
        <dbReference type="Pfam" id="PF17210"/>
    </source>
</evidence>
<evidence type="ECO:0000313" key="8">
    <source>
        <dbReference type="Proteomes" id="UP000321513"/>
    </source>
</evidence>
<feature type="domain" description="SD-repeat containing protein B" evidence="5">
    <location>
        <begin position="345"/>
        <end position="439"/>
    </location>
</feature>
<keyword evidence="3" id="KW-0732">Signal</keyword>
<proteinExistence type="predicted"/>
<dbReference type="PANTHER" id="PTHR23303:SF15">
    <property type="entry name" value="COLOSSIN-A"/>
    <property type="match status" value="1"/>
</dbReference>
<organism evidence="7 8">
    <name type="scientific">Segetibacter aerophilus</name>
    <dbReference type="NCBI Taxonomy" id="670293"/>
    <lineage>
        <taxon>Bacteria</taxon>
        <taxon>Pseudomonadati</taxon>
        <taxon>Bacteroidota</taxon>
        <taxon>Chitinophagia</taxon>
        <taxon>Chitinophagales</taxon>
        <taxon>Chitinophagaceae</taxon>
        <taxon>Segetibacter</taxon>
    </lineage>
</organism>
<dbReference type="SUPFAM" id="SSF117074">
    <property type="entry name" value="Hypothetical protein PA1324"/>
    <property type="match status" value="5"/>
</dbReference>
<gene>
    <name evidence="7" type="ORF">SAE01_11050</name>
</gene>
<feature type="region of interest" description="Disordered" evidence="4">
    <location>
        <begin position="296"/>
        <end position="316"/>
    </location>
</feature>
<evidence type="ECO:0000259" key="6">
    <source>
        <dbReference type="Pfam" id="PF18962"/>
    </source>
</evidence>
<accession>A0A512B9I9</accession>
<dbReference type="Gene3D" id="2.60.40.10">
    <property type="entry name" value="Immunoglobulins"/>
    <property type="match status" value="5"/>
</dbReference>
<dbReference type="Pfam" id="PF17210">
    <property type="entry name" value="SdrD_B"/>
    <property type="match status" value="5"/>
</dbReference>
<feature type="domain" description="SD-repeat containing protein B" evidence="5">
    <location>
        <begin position="786"/>
        <end position="907"/>
    </location>
</feature>
<dbReference type="InterPro" id="IPR026444">
    <property type="entry name" value="Secre_tail"/>
</dbReference>
<dbReference type="NCBIfam" id="TIGR04183">
    <property type="entry name" value="Por_Secre_tail"/>
    <property type="match status" value="1"/>
</dbReference>
<dbReference type="InterPro" id="IPR025667">
    <property type="entry name" value="SprB_repeat"/>
</dbReference>
<reference evidence="7 8" key="1">
    <citation type="submission" date="2019-07" db="EMBL/GenBank/DDBJ databases">
        <title>Whole genome shotgun sequence of Segetibacter aerophilus NBRC 106135.</title>
        <authorList>
            <person name="Hosoyama A."/>
            <person name="Uohara A."/>
            <person name="Ohji S."/>
            <person name="Ichikawa N."/>
        </authorList>
    </citation>
    <scope>NUCLEOTIDE SEQUENCE [LARGE SCALE GENOMIC DNA]</scope>
    <source>
        <strain evidence="7 8">NBRC 106135</strain>
    </source>
</reference>
<keyword evidence="8" id="KW-1185">Reference proteome</keyword>
<dbReference type="GO" id="GO:0005576">
    <property type="term" value="C:extracellular region"/>
    <property type="evidence" value="ECO:0007669"/>
    <property type="project" value="UniProtKB-SubCell"/>
</dbReference>
<dbReference type="InterPro" id="IPR033764">
    <property type="entry name" value="Sdr_B"/>
</dbReference>
<comment type="caution">
    <text evidence="7">The sequence shown here is derived from an EMBL/GenBank/DDBJ whole genome shotgun (WGS) entry which is preliminary data.</text>
</comment>
<feature type="domain" description="SD-repeat containing protein B" evidence="5">
    <location>
        <begin position="230"/>
        <end position="335"/>
    </location>
</feature>
<keyword evidence="2" id="KW-0964">Secreted</keyword>
<dbReference type="InterPro" id="IPR051417">
    <property type="entry name" value="SDr/BOS_complex"/>
</dbReference>
<dbReference type="Pfam" id="PF18962">
    <property type="entry name" value="Por_Secre_tail"/>
    <property type="match status" value="1"/>
</dbReference>
<dbReference type="InterPro" id="IPR008979">
    <property type="entry name" value="Galactose-bd-like_sf"/>
</dbReference>
<dbReference type="InterPro" id="IPR013783">
    <property type="entry name" value="Ig-like_fold"/>
</dbReference>
<feature type="domain" description="SD-repeat containing protein B" evidence="5">
    <location>
        <begin position="945"/>
        <end position="1067"/>
    </location>
</feature>
<feature type="domain" description="Secretion system C-terminal sorting" evidence="6">
    <location>
        <begin position="1428"/>
        <end position="1501"/>
    </location>
</feature>
<evidence type="ECO:0000256" key="2">
    <source>
        <dbReference type="ARBA" id="ARBA00022525"/>
    </source>
</evidence>
<dbReference type="Gene3D" id="2.60.40.740">
    <property type="match status" value="1"/>
</dbReference>
<dbReference type="Pfam" id="PF13573">
    <property type="entry name" value="SprB"/>
    <property type="match status" value="3"/>
</dbReference>
<dbReference type="PANTHER" id="PTHR23303">
    <property type="entry name" value="CARBOXYPEPTIDASE REGULATORY REGION-CONTAINING"/>
    <property type="match status" value="1"/>
</dbReference>
<dbReference type="EMBL" id="BJYT01000002">
    <property type="protein sequence ID" value="GEO08609.1"/>
    <property type="molecule type" value="Genomic_DNA"/>
</dbReference>
<evidence type="ECO:0000313" key="7">
    <source>
        <dbReference type="EMBL" id="GEO08609.1"/>
    </source>
</evidence>
<protein>
    <recommendedName>
        <fullName evidence="9">Por secretion system C-terminal sorting domain-containing protein</fullName>
    </recommendedName>
</protein>
<evidence type="ECO:0000256" key="1">
    <source>
        <dbReference type="ARBA" id="ARBA00004613"/>
    </source>
</evidence>
<comment type="subcellular location">
    <subcellularLocation>
        <location evidence="1">Secreted</location>
    </subcellularLocation>
</comment>
<dbReference type="Proteomes" id="UP000321513">
    <property type="component" value="Unassembled WGS sequence"/>
</dbReference>
<evidence type="ECO:0000256" key="3">
    <source>
        <dbReference type="ARBA" id="ARBA00022729"/>
    </source>
</evidence>
<evidence type="ECO:0000256" key="4">
    <source>
        <dbReference type="SAM" id="MobiDB-lite"/>
    </source>
</evidence>